<dbReference type="Pfam" id="PF00149">
    <property type="entry name" value="Metallophos"/>
    <property type="match status" value="1"/>
</dbReference>
<dbReference type="Pfam" id="PF02872">
    <property type="entry name" value="5_nucleotid_C"/>
    <property type="match status" value="1"/>
</dbReference>
<dbReference type="PIRSF" id="PIRSF036361">
    <property type="entry name" value="YunD"/>
    <property type="match status" value="1"/>
</dbReference>
<keyword evidence="2" id="KW-0547">Nucleotide-binding</keyword>
<accession>A0ABW0YLF7</accession>
<gene>
    <name evidence="5" type="ORF">ACFPU1_00210</name>
</gene>
<protein>
    <submittedName>
        <fullName evidence="5">Bifunctional metallophosphatase/5'-nucleotidase</fullName>
    </submittedName>
</protein>
<dbReference type="RefSeq" id="WP_385937103.1">
    <property type="nucleotide sequence ID" value="NZ_JBHSOZ010000002.1"/>
</dbReference>
<dbReference type="InterPro" id="IPR008334">
    <property type="entry name" value="5'-Nucleotdase_C"/>
</dbReference>
<dbReference type="Gene3D" id="3.60.21.10">
    <property type="match status" value="1"/>
</dbReference>
<dbReference type="EMBL" id="JBHSOZ010000002">
    <property type="protein sequence ID" value="MFC5711194.1"/>
    <property type="molecule type" value="Genomic_DNA"/>
</dbReference>
<dbReference type="PRINTS" id="PR01607">
    <property type="entry name" value="APYRASEFAMLY"/>
</dbReference>
<dbReference type="InterPro" id="IPR029052">
    <property type="entry name" value="Metallo-depent_PP-like"/>
</dbReference>
<sequence length="464" mass="52288">MADYPIYIYHTNDLHSHLSQWPLAAGFLNHQDKYHKTRKETALFFDIGDHADRVHPITEGTKGKGNVRLLNKTPIHHVTIGNNEGITFSKEDLDHLYDDADFNVLAANLFEKDGSRPSWAKPYDFITVENDTVIGIIGVTVPFYPFYDQLGWQIKDPETLLPSLVSEVKQKADIIILLSHLGYHNDEKIAREHKDIDVILGAHTHNLLKTAQNINGTLVAQCGKHGYYAGQIRLLVDEETKRVKHKEGGAIEVSHHPMCEETQVLMEELQIESSKVMETPIVELKQPLEISWTEPSQFADMLATGVREWCGTELAMINSGLLLESLSPGVITRRELHRLCPHPINPCIVKVKGAVLKETIHAAFTEKMIHLPLKGFGFRGEMLGRMAFSGMEVHTTPGSNGQTRVDGIYINGKAIELQEYYSVATADMFTFGPLYPGLSQAEYKEYFMPELMRDILAKTLKDYA</sequence>
<dbReference type="InterPro" id="IPR004843">
    <property type="entry name" value="Calcineurin-like_PHP"/>
</dbReference>
<comment type="similarity">
    <text evidence="2">Belongs to the 5'-nucleotidase family.</text>
</comment>
<organism evidence="5 6">
    <name type="scientific">Thalassorhabdus alkalitolerans</name>
    <dbReference type="NCBI Taxonomy" id="2282697"/>
    <lineage>
        <taxon>Bacteria</taxon>
        <taxon>Bacillati</taxon>
        <taxon>Bacillota</taxon>
        <taxon>Bacilli</taxon>
        <taxon>Bacillales</taxon>
        <taxon>Bacillaceae</taxon>
        <taxon>Thalassorhabdus</taxon>
    </lineage>
</organism>
<evidence type="ECO:0000259" key="4">
    <source>
        <dbReference type="Pfam" id="PF02872"/>
    </source>
</evidence>
<evidence type="ECO:0000256" key="1">
    <source>
        <dbReference type="ARBA" id="ARBA00022729"/>
    </source>
</evidence>
<feature type="domain" description="Calcineurin-like phosphoesterase" evidence="3">
    <location>
        <begin position="8"/>
        <end position="206"/>
    </location>
</feature>
<keyword evidence="2" id="KW-0378">Hydrolase</keyword>
<dbReference type="PANTHER" id="PTHR11575:SF23">
    <property type="entry name" value="5-NUCLEOTIDASE FAMILY PROTEIN"/>
    <property type="match status" value="1"/>
</dbReference>
<evidence type="ECO:0000259" key="3">
    <source>
        <dbReference type="Pfam" id="PF00149"/>
    </source>
</evidence>
<dbReference type="PANTHER" id="PTHR11575">
    <property type="entry name" value="5'-NUCLEOTIDASE-RELATED"/>
    <property type="match status" value="1"/>
</dbReference>
<feature type="domain" description="5'-Nucleotidase C-terminal" evidence="4">
    <location>
        <begin position="291"/>
        <end position="427"/>
    </location>
</feature>
<dbReference type="SUPFAM" id="SSF56300">
    <property type="entry name" value="Metallo-dependent phosphatases"/>
    <property type="match status" value="1"/>
</dbReference>
<keyword evidence="1" id="KW-0732">Signal</keyword>
<reference evidence="6" key="1">
    <citation type="journal article" date="2019" name="Int. J. Syst. Evol. Microbiol.">
        <title>The Global Catalogue of Microorganisms (GCM) 10K type strain sequencing project: providing services to taxonomists for standard genome sequencing and annotation.</title>
        <authorList>
            <consortium name="The Broad Institute Genomics Platform"/>
            <consortium name="The Broad Institute Genome Sequencing Center for Infectious Disease"/>
            <person name="Wu L."/>
            <person name="Ma J."/>
        </authorList>
    </citation>
    <scope>NUCLEOTIDE SEQUENCE [LARGE SCALE GENOMIC DNA]</scope>
    <source>
        <strain evidence="6">CECT 7184</strain>
    </source>
</reference>
<evidence type="ECO:0000256" key="2">
    <source>
        <dbReference type="RuleBase" id="RU362119"/>
    </source>
</evidence>
<dbReference type="InterPro" id="IPR006179">
    <property type="entry name" value="5_nucleotidase/apyrase"/>
</dbReference>
<dbReference type="InterPro" id="IPR036907">
    <property type="entry name" value="5'-Nucleotdase_C_sf"/>
</dbReference>
<proteinExistence type="inferred from homology"/>
<dbReference type="InterPro" id="IPR011240">
    <property type="entry name" value="Pesterase_YunD"/>
</dbReference>
<dbReference type="SUPFAM" id="SSF55816">
    <property type="entry name" value="5'-nucleotidase (syn. UDP-sugar hydrolase), C-terminal domain"/>
    <property type="match status" value="1"/>
</dbReference>
<dbReference type="Proteomes" id="UP001596142">
    <property type="component" value="Unassembled WGS sequence"/>
</dbReference>
<keyword evidence="6" id="KW-1185">Reference proteome</keyword>
<dbReference type="CDD" id="cd00845">
    <property type="entry name" value="MPP_UshA_N_like"/>
    <property type="match status" value="1"/>
</dbReference>
<name>A0ABW0YLF7_9BACI</name>
<dbReference type="Gene3D" id="3.90.780.10">
    <property type="entry name" value="5'-Nucleotidase, C-terminal domain"/>
    <property type="match status" value="1"/>
</dbReference>
<comment type="caution">
    <text evidence="5">The sequence shown here is derived from an EMBL/GenBank/DDBJ whole genome shotgun (WGS) entry which is preliminary data.</text>
</comment>
<evidence type="ECO:0000313" key="5">
    <source>
        <dbReference type="EMBL" id="MFC5711194.1"/>
    </source>
</evidence>
<evidence type="ECO:0000313" key="6">
    <source>
        <dbReference type="Proteomes" id="UP001596142"/>
    </source>
</evidence>